<sequence length="727" mass="83726">MGGKESKQTVSKLTTSATVPSTVVRPSRRIAENYLVIWADESIDSKNTDCQNTLDELRSVVNDVNPCTTSTECIGCLNDNKEKISFVIASGALGQHLVPEIHNMPNLNAIYIFCGNKQYHREWVQKWTKIKELDSSIKSICQALSLAIKQCNQNNISVTIISAHEEDLSKNLNRIEPTFMYSQIFKEILLEMKHGQQVVKDLAKFCKKGEYHDNKTEMKIIKEFQDTYQPSDAIWWYTRECFTYKLLNSALRTLNGDIIIRMGFFLCDIHRQIEDLHKKQVSLYRREPFKIYRGQGLSAEDFEKLKINKGGLISFNNFLSTSIKRDISLEFANHAIDEPHTVGALFQMTIDPTISSNPFASIQEISYHNEEAEILFSMHTVFRIGETVKIDNKRPLYQVDLKLTSNDDNQLRQLTESIRREAVGPTGWVRLGQLLLKIGQFEKAEELYTALLEQAPTESDRALFYNQLGLMKYNQAKYKEAISFHEKSLKIKRKMLPDHHHELAISYNNIGQVYNSMGDYPKALEFYEKGVEIKKNTLPSNHPSLATSYSNIGSVYNNMGEYMKALEFHEKDLEIAKQTLPRNHPELAVSYNNIGQVYNKMGDYQKALEFYERAHKIKHSALPPNHPELAISYNNMGAMYKKMGIYSKALEFYERALKIRQEILSDNHPDLAQSYNNIGNVYCEMKDYSQAKSFLKMALVIWQKSLPSAHPFIRTVLDNLVYVKKQQ</sequence>
<name>A0A815H1V9_9BILA</name>
<dbReference type="PROSITE" id="PS51996">
    <property type="entry name" value="TR_MART"/>
    <property type="match status" value="1"/>
</dbReference>
<dbReference type="SUPFAM" id="SSF81901">
    <property type="entry name" value="HCP-like"/>
    <property type="match status" value="1"/>
</dbReference>
<gene>
    <name evidence="6" type="ORF">KQP761_LOCUS6945</name>
</gene>
<dbReference type="InterPro" id="IPR011990">
    <property type="entry name" value="TPR-like_helical_dom_sf"/>
</dbReference>
<organism evidence="6 7">
    <name type="scientific">Rotaria magnacalcarata</name>
    <dbReference type="NCBI Taxonomy" id="392030"/>
    <lineage>
        <taxon>Eukaryota</taxon>
        <taxon>Metazoa</taxon>
        <taxon>Spiralia</taxon>
        <taxon>Gnathifera</taxon>
        <taxon>Rotifera</taxon>
        <taxon>Eurotatoria</taxon>
        <taxon>Bdelloidea</taxon>
        <taxon>Philodinida</taxon>
        <taxon>Philodinidae</taxon>
        <taxon>Rotaria</taxon>
    </lineage>
</organism>
<comment type="caution">
    <text evidence="6">The sequence shown here is derived from an EMBL/GenBank/DDBJ whole genome shotgun (WGS) entry which is preliminary data.</text>
</comment>
<dbReference type="Pfam" id="PF13181">
    <property type="entry name" value="TPR_8"/>
    <property type="match status" value="1"/>
</dbReference>
<reference evidence="6" key="1">
    <citation type="submission" date="2021-02" db="EMBL/GenBank/DDBJ databases">
        <authorList>
            <person name="Nowell W R."/>
        </authorList>
    </citation>
    <scope>NUCLEOTIDE SEQUENCE</scope>
</reference>
<proteinExistence type="inferred from homology"/>
<dbReference type="Pfam" id="PF13424">
    <property type="entry name" value="TPR_12"/>
    <property type="match status" value="3"/>
</dbReference>
<feature type="domain" description="ADP ribosyltransferase" evidence="5">
    <location>
        <begin position="221"/>
        <end position="392"/>
    </location>
</feature>
<feature type="repeat" description="TPR" evidence="3">
    <location>
        <begin position="462"/>
        <end position="495"/>
    </location>
</feature>
<dbReference type="PROSITE" id="PS50005">
    <property type="entry name" value="TPR"/>
    <property type="match status" value="7"/>
</dbReference>
<protein>
    <recommendedName>
        <fullName evidence="4">Kinesin light chain</fullName>
    </recommendedName>
</protein>
<dbReference type="GO" id="GO:0005874">
    <property type="term" value="C:microtubule"/>
    <property type="evidence" value="ECO:0007669"/>
    <property type="project" value="UniProtKB-UniRule"/>
</dbReference>
<evidence type="ECO:0000256" key="2">
    <source>
        <dbReference type="ARBA" id="ARBA00022803"/>
    </source>
</evidence>
<keyword evidence="4" id="KW-0963">Cytoplasm</keyword>
<dbReference type="OrthoDB" id="5986190at2759"/>
<dbReference type="EMBL" id="CAJNOW010002240">
    <property type="protein sequence ID" value="CAF1345244.1"/>
    <property type="molecule type" value="Genomic_DNA"/>
</dbReference>
<feature type="repeat" description="TPR" evidence="3">
    <location>
        <begin position="588"/>
        <end position="621"/>
    </location>
</feature>
<keyword evidence="1" id="KW-0677">Repeat</keyword>
<feature type="repeat" description="TPR" evidence="3">
    <location>
        <begin position="672"/>
        <end position="705"/>
    </location>
</feature>
<comment type="subunit">
    <text evidence="4">Oligomeric complex composed of two heavy chains and two light chains.</text>
</comment>
<evidence type="ECO:0000256" key="3">
    <source>
        <dbReference type="PROSITE-ProRule" id="PRU00339"/>
    </source>
</evidence>
<dbReference type="AlphaFoldDB" id="A0A815H1V9"/>
<dbReference type="GO" id="GO:0005576">
    <property type="term" value="C:extracellular region"/>
    <property type="evidence" value="ECO:0007669"/>
    <property type="project" value="InterPro"/>
</dbReference>
<dbReference type="SUPFAM" id="SSF56399">
    <property type="entry name" value="ADP-ribosylation"/>
    <property type="match status" value="1"/>
</dbReference>
<evidence type="ECO:0000313" key="6">
    <source>
        <dbReference type="EMBL" id="CAF1345244.1"/>
    </source>
</evidence>
<comment type="function">
    <text evidence="4">Kinesin is a microtubule-associated force-producing protein that play a role in organelle transport.</text>
</comment>
<accession>A0A815H1V9</accession>
<feature type="repeat" description="TPR" evidence="3">
    <location>
        <begin position="630"/>
        <end position="663"/>
    </location>
</feature>
<feature type="repeat" description="TPR" evidence="3">
    <location>
        <begin position="425"/>
        <end position="458"/>
    </location>
</feature>
<keyword evidence="4" id="KW-0206">Cytoskeleton</keyword>
<dbReference type="PRINTS" id="PR00381">
    <property type="entry name" value="KINESINLIGHT"/>
</dbReference>
<keyword evidence="4" id="KW-0493">Microtubule</keyword>
<evidence type="ECO:0000256" key="1">
    <source>
        <dbReference type="ARBA" id="ARBA00022737"/>
    </source>
</evidence>
<evidence type="ECO:0000313" key="7">
    <source>
        <dbReference type="Proteomes" id="UP000663834"/>
    </source>
</evidence>
<dbReference type="SMART" id="SM00028">
    <property type="entry name" value="TPR"/>
    <property type="match status" value="7"/>
</dbReference>
<keyword evidence="2 3" id="KW-0802">TPR repeat</keyword>
<evidence type="ECO:0000259" key="5">
    <source>
        <dbReference type="Pfam" id="PF03496"/>
    </source>
</evidence>
<dbReference type="GO" id="GO:0005871">
    <property type="term" value="C:kinesin complex"/>
    <property type="evidence" value="ECO:0007669"/>
    <property type="project" value="UniProtKB-UniRule"/>
</dbReference>
<dbReference type="PANTHER" id="PTHR45641">
    <property type="entry name" value="TETRATRICOPEPTIDE REPEAT PROTEIN (AFU_ORTHOLOGUE AFUA_6G03870)"/>
    <property type="match status" value="1"/>
</dbReference>
<dbReference type="Pfam" id="PF03496">
    <property type="entry name" value="ADPrib_exo_Tox"/>
    <property type="match status" value="1"/>
</dbReference>
<feature type="repeat" description="TPR" evidence="3">
    <location>
        <begin position="546"/>
        <end position="579"/>
    </location>
</feature>
<dbReference type="Gene3D" id="1.25.40.10">
    <property type="entry name" value="Tetratricopeptide repeat domain"/>
    <property type="match status" value="2"/>
</dbReference>
<feature type="repeat" description="TPR" evidence="3">
    <location>
        <begin position="504"/>
        <end position="537"/>
    </location>
</feature>
<evidence type="ECO:0000256" key="4">
    <source>
        <dbReference type="RuleBase" id="RU367020"/>
    </source>
</evidence>
<dbReference type="Gene3D" id="3.90.176.10">
    <property type="entry name" value="Toxin ADP-ribosyltransferase, Chain A, domain 1"/>
    <property type="match status" value="1"/>
</dbReference>
<dbReference type="PROSITE" id="PS50293">
    <property type="entry name" value="TPR_REGION"/>
    <property type="match status" value="3"/>
</dbReference>
<keyword evidence="4" id="KW-0505">Motor protein</keyword>
<comment type="subcellular location">
    <subcellularLocation>
        <location evidence="4">Cytoplasm</location>
        <location evidence="4">Cytoskeleton</location>
    </subcellularLocation>
</comment>
<dbReference type="PANTHER" id="PTHR45641:SF1">
    <property type="entry name" value="AAA+ ATPASE DOMAIN-CONTAINING PROTEIN"/>
    <property type="match status" value="1"/>
</dbReference>
<dbReference type="InterPro" id="IPR003540">
    <property type="entry name" value="ADP-ribosyltransferase"/>
</dbReference>
<dbReference type="InterPro" id="IPR019734">
    <property type="entry name" value="TPR_rpt"/>
</dbReference>
<comment type="similarity">
    <text evidence="4">Belongs to the kinesin light chain family.</text>
</comment>
<dbReference type="Proteomes" id="UP000663834">
    <property type="component" value="Unassembled WGS sequence"/>
</dbReference>